<protein>
    <recommendedName>
        <fullName evidence="3">Zinc-ribbon domain-containing protein</fullName>
    </recommendedName>
</protein>
<dbReference type="EMBL" id="SNVI01000001">
    <property type="protein sequence ID" value="TFE44921.1"/>
    <property type="molecule type" value="Genomic_DNA"/>
</dbReference>
<name>A0A4Y8N5J5_9BURK</name>
<reference evidence="1 2" key="1">
    <citation type="submission" date="2019-03" db="EMBL/GenBank/DDBJ databases">
        <title>Complete Genome Sequence of Paraburkholderia dipogonis ICMP 19430T, a Nitrogen-fixing Symbiont of the South African Invasive Legume Dipogon lignosus in New Zealand.</title>
        <authorList>
            <person name="De Meyer S.E."/>
        </authorList>
    </citation>
    <scope>NUCLEOTIDE SEQUENCE [LARGE SCALE GENOMIC DNA]</scope>
    <source>
        <strain evidence="1 2">ICMP 19430</strain>
    </source>
</reference>
<dbReference type="GeneID" id="97309874"/>
<dbReference type="AlphaFoldDB" id="A0A4Y8N5J5"/>
<evidence type="ECO:0000313" key="1">
    <source>
        <dbReference type="EMBL" id="TFE44921.1"/>
    </source>
</evidence>
<evidence type="ECO:0008006" key="3">
    <source>
        <dbReference type="Google" id="ProtNLM"/>
    </source>
</evidence>
<comment type="caution">
    <text evidence="1">The sequence shown here is derived from an EMBL/GenBank/DDBJ whole genome shotgun (WGS) entry which is preliminary data.</text>
</comment>
<proteinExistence type="predicted"/>
<dbReference type="Proteomes" id="UP000297385">
    <property type="component" value="Unassembled WGS sequence"/>
</dbReference>
<organism evidence="1 2">
    <name type="scientific">Paraburkholderia dipogonis</name>
    <dbReference type="NCBI Taxonomy" id="1211383"/>
    <lineage>
        <taxon>Bacteria</taxon>
        <taxon>Pseudomonadati</taxon>
        <taxon>Pseudomonadota</taxon>
        <taxon>Betaproteobacteria</taxon>
        <taxon>Burkholderiales</taxon>
        <taxon>Burkholderiaceae</taxon>
        <taxon>Paraburkholderia</taxon>
    </lineage>
</organism>
<gene>
    <name evidence="1" type="ORF">E2553_07765</name>
</gene>
<evidence type="ECO:0000313" key="2">
    <source>
        <dbReference type="Proteomes" id="UP000297385"/>
    </source>
</evidence>
<accession>A0A4Y8N5J5</accession>
<dbReference type="RefSeq" id="WP_134456715.1">
    <property type="nucleotide sequence ID" value="NZ_JBHSXU010000001.1"/>
</dbReference>
<sequence>MAAVKGQQGQAPGTIEDMQTLARRHNGRCLSSTYRDTNTKLLWQCDQGHTWESTPSNVKAGSWCQVCGKARREAQWLAEMQALAQARGGKCLSIRYTRFQEKLRWECDQGHQWDATPGGIKTSGSWCPVCSVEKQRLTIADMHVAAREHGGECLSASYFDNLTRLRWRCAQGHEWDAKPMHIRLGQWCPRCGRQWRLLTMAQLQAVAQARGGMCLSVHYGNDGQKLRWRCAHGHEWMQTPSKIKGGSWCARCVRNSYTIADMQALARLRGGECLSDEYVNSQTKLRWRCDRGHEWSTRPGVIIKGHWCRECVWLDLSTKDRKRRRYLAVPDAA</sequence>